<keyword evidence="9" id="KW-0735">Signal-anchor</keyword>
<sequence>MHRNNFKISIDDVSINIWSGYECIHDRIVAQSQTWIRHFPDVNIFTDYFPRKYYSKIVDIAKPSKIHIHELGNCARHLWRPNGWERAQPRFVKSMDESFNQNSSKKWYAFLDDDSYISRDTLIDIVSRFNESEPIVIGKFYCAWPDVVFGKDHSQDCLSFPQGGAGVVISNSMMKLLKPHFLECNKKYNDRHYAGSMRFAKCISDYIDPETWKFGKGIQNFKSQFFSRPPLMEIEDGLCNRPPATFHKLLPKEILFAHNGMYSQWTNSRNEENYVSWSRYACRKIKIPYENNFDEIFLRFGYALTEDSKNSILSKAVSPIYPTFEVDSIFNETQVPKVYQQEFSGSVHATFHCCDECDNVTFYKKDEGEIINFHFRIKCPEVKVL</sequence>
<dbReference type="InterPro" id="IPR003378">
    <property type="entry name" value="Fringe-like_glycosylTrfase"/>
</dbReference>
<comment type="similarity">
    <text evidence="3">Belongs to the glycosyltransferase 31 family. Beta3-Gal-T subfamily.</text>
</comment>
<keyword evidence="8" id="KW-0547">Nucleotide-binding</keyword>
<evidence type="ECO:0000256" key="9">
    <source>
        <dbReference type="ARBA" id="ARBA00022968"/>
    </source>
</evidence>
<evidence type="ECO:0000256" key="4">
    <source>
        <dbReference type="ARBA" id="ARBA00012557"/>
    </source>
</evidence>
<dbReference type="AlphaFoldDB" id="A2DIG0"/>
<keyword evidence="7" id="KW-0812">Transmembrane</keyword>
<evidence type="ECO:0000256" key="7">
    <source>
        <dbReference type="ARBA" id="ARBA00022692"/>
    </source>
</evidence>
<evidence type="ECO:0000259" key="12">
    <source>
        <dbReference type="Pfam" id="PF02434"/>
    </source>
</evidence>
<reference evidence="13" key="2">
    <citation type="journal article" date="2007" name="Science">
        <title>Draft genome sequence of the sexually transmitted pathogen Trichomonas vaginalis.</title>
        <authorList>
            <person name="Carlton J.M."/>
            <person name="Hirt R.P."/>
            <person name="Silva J.C."/>
            <person name="Delcher A.L."/>
            <person name="Schatz M."/>
            <person name="Zhao Q."/>
            <person name="Wortman J.R."/>
            <person name="Bidwell S.L."/>
            <person name="Alsmark U.C.M."/>
            <person name="Besteiro S."/>
            <person name="Sicheritz-Ponten T."/>
            <person name="Noel C.J."/>
            <person name="Dacks J.B."/>
            <person name="Foster P.G."/>
            <person name="Simillion C."/>
            <person name="Van de Peer Y."/>
            <person name="Miranda-Saavedra D."/>
            <person name="Barton G.J."/>
            <person name="Westrop G.D."/>
            <person name="Mueller S."/>
            <person name="Dessi D."/>
            <person name="Fiori P.L."/>
            <person name="Ren Q."/>
            <person name="Paulsen I."/>
            <person name="Zhang H."/>
            <person name="Bastida-Corcuera F.D."/>
            <person name="Simoes-Barbosa A."/>
            <person name="Brown M.T."/>
            <person name="Hayes R.D."/>
            <person name="Mukherjee M."/>
            <person name="Okumura C.Y."/>
            <person name="Schneider R."/>
            <person name="Smith A.J."/>
            <person name="Vanacova S."/>
            <person name="Villalvazo M."/>
            <person name="Haas B.J."/>
            <person name="Pertea M."/>
            <person name="Feldblyum T.V."/>
            <person name="Utterback T.R."/>
            <person name="Shu C.L."/>
            <person name="Osoegawa K."/>
            <person name="de Jong P.J."/>
            <person name="Hrdy I."/>
            <person name="Horvathova L."/>
            <person name="Zubacova Z."/>
            <person name="Dolezal P."/>
            <person name="Malik S.B."/>
            <person name="Logsdon J.M. Jr."/>
            <person name="Henze K."/>
            <person name="Gupta A."/>
            <person name="Wang C.C."/>
            <person name="Dunne R.L."/>
            <person name="Upcroft J.A."/>
            <person name="Upcroft P."/>
            <person name="White O."/>
            <person name="Salzberg S.L."/>
            <person name="Tang P."/>
            <person name="Chiu C.-H."/>
            <person name="Lee Y.-S."/>
            <person name="Embley T.M."/>
            <person name="Coombs G.H."/>
            <person name="Mottram J.C."/>
            <person name="Tachezy J."/>
            <person name="Fraser-Liggett C.M."/>
            <person name="Johnson P.J."/>
        </authorList>
    </citation>
    <scope>NUCLEOTIDE SEQUENCE [LARGE SCALE GENOMIC DNA]</scope>
    <source>
        <strain evidence="13">G3</strain>
    </source>
</reference>
<comment type="subcellular location">
    <subcellularLocation>
        <location evidence="1">Membrane</location>
        <topology evidence="1">Single-pass type II membrane protein</topology>
    </subcellularLocation>
</comment>
<dbReference type="InterPro" id="IPR026050">
    <property type="entry name" value="C1GALT1/C1GALT1_chp1"/>
</dbReference>
<evidence type="ECO:0000256" key="5">
    <source>
        <dbReference type="ARBA" id="ARBA00022676"/>
    </source>
</evidence>
<keyword evidence="11" id="KW-0472">Membrane</keyword>
<feature type="domain" description="Fringe-like glycosyltransferase" evidence="12">
    <location>
        <begin position="8"/>
        <end position="186"/>
    </location>
</feature>
<evidence type="ECO:0000256" key="8">
    <source>
        <dbReference type="ARBA" id="ARBA00022741"/>
    </source>
</evidence>
<dbReference type="VEuPathDB" id="TrichDB:TVAG_178080"/>
<dbReference type="Pfam" id="PF02434">
    <property type="entry name" value="Fringe"/>
    <property type="match status" value="1"/>
</dbReference>
<dbReference type="GO" id="GO:0016263">
    <property type="term" value="F:glycoprotein-N-acetylgalactosamine 3-beta-galactosyltransferase activity"/>
    <property type="evidence" value="ECO:0007669"/>
    <property type="project" value="UniProtKB-EC"/>
</dbReference>
<dbReference type="VEuPathDB" id="TrichDB:TVAGG3_0601210"/>
<reference evidence="13" key="1">
    <citation type="submission" date="2006-10" db="EMBL/GenBank/DDBJ databases">
        <authorList>
            <person name="Amadeo P."/>
            <person name="Zhao Q."/>
            <person name="Wortman J."/>
            <person name="Fraser-Liggett C."/>
            <person name="Carlton J."/>
        </authorList>
    </citation>
    <scope>NUCLEOTIDE SEQUENCE</scope>
    <source>
        <strain evidence="13">G3</strain>
    </source>
</reference>
<dbReference type="RefSeq" id="XP_001580750.1">
    <property type="nucleotide sequence ID" value="XM_001580700.1"/>
</dbReference>
<organism evidence="13 14">
    <name type="scientific">Trichomonas vaginalis (strain ATCC PRA-98 / G3)</name>
    <dbReference type="NCBI Taxonomy" id="412133"/>
    <lineage>
        <taxon>Eukaryota</taxon>
        <taxon>Metamonada</taxon>
        <taxon>Parabasalia</taxon>
        <taxon>Trichomonadida</taxon>
        <taxon>Trichomonadidae</taxon>
        <taxon>Trichomonas</taxon>
    </lineage>
</organism>
<evidence type="ECO:0000256" key="11">
    <source>
        <dbReference type="ARBA" id="ARBA00023136"/>
    </source>
</evidence>
<keyword evidence="6" id="KW-0808">Transferase</keyword>
<protein>
    <recommendedName>
        <fullName evidence="4">N-acetylgalactosaminide beta-1,3-galactosyltransferase</fullName>
        <ecNumber evidence="4">2.4.1.122</ecNumber>
    </recommendedName>
</protein>
<keyword evidence="14" id="KW-1185">Reference proteome</keyword>
<evidence type="ECO:0000256" key="3">
    <source>
        <dbReference type="ARBA" id="ARBA00006462"/>
    </source>
</evidence>
<dbReference type="Gene3D" id="3.90.550.50">
    <property type="match status" value="1"/>
</dbReference>
<dbReference type="GO" id="GO:0000166">
    <property type="term" value="F:nucleotide binding"/>
    <property type="evidence" value="ECO:0007669"/>
    <property type="project" value="UniProtKB-KW"/>
</dbReference>
<dbReference type="EMBL" id="DS113204">
    <property type="protein sequence ID" value="EAY19764.1"/>
    <property type="molecule type" value="Genomic_DNA"/>
</dbReference>
<evidence type="ECO:0000313" key="13">
    <source>
        <dbReference type="EMBL" id="EAY19764.1"/>
    </source>
</evidence>
<name>A2DIG0_TRIV3</name>
<dbReference type="PANTHER" id="PTHR23033">
    <property type="entry name" value="BETA1,3-GALACTOSYLTRANSFERASE"/>
    <property type="match status" value="1"/>
</dbReference>
<dbReference type="InParanoid" id="A2DIG0"/>
<gene>
    <name evidence="13" type="ORF">TVAG_178080</name>
</gene>
<dbReference type="PANTHER" id="PTHR23033:SF47">
    <property type="entry name" value="APPLE DOMAIN-CONTAINING PROTEIN-RELATED"/>
    <property type="match status" value="1"/>
</dbReference>
<accession>A2DIG0</accession>
<comment type="pathway">
    <text evidence="2">Protein modification; protein glycosylation.</text>
</comment>
<evidence type="ECO:0000313" key="14">
    <source>
        <dbReference type="Proteomes" id="UP000001542"/>
    </source>
</evidence>
<dbReference type="EC" id="2.4.1.122" evidence="4"/>
<evidence type="ECO:0000256" key="2">
    <source>
        <dbReference type="ARBA" id="ARBA00004922"/>
    </source>
</evidence>
<evidence type="ECO:0000256" key="6">
    <source>
        <dbReference type="ARBA" id="ARBA00022679"/>
    </source>
</evidence>
<dbReference type="Proteomes" id="UP000001542">
    <property type="component" value="Unassembled WGS sequence"/>
</dbReference>
<proteinExistence type="inferred from homology"/>
<evidence type="ECO:0000256" key="1">
    <source>
        <dbReference type="ARBA" id="ARBA00004606"/>
    </source>
</evidence>
<dbReference type="FunFam" id="3.90.550.50:FF:000076">
    <property type="entry name" value="Uncharacterized protein"/>
    <property type="match status" value="1"/>
</dbReference>
<dbReference type="KEGG" id="tva:5465294"/>
<evidence type="ECO:0000256" key="10">
    <source>
        <dbReference type="ARBA" id="ARBA00022989"/>
    </source>
</evidence>
<keyword evidence="5" id="KW-0328">Glycosyltransferase</keyword>
<dbReference type="GO" id="GO:0016020">
    <property type="term" value="C:membrane"/>
    <property type="evidence" value="ECO:0007669"/>
    <property type="project" value="UniProtKB-SubCell"/>
</dbReference>
<keyword evidence="10" id="KW-1133">Transmembrane helix</keyword>
<dbReference type="OrthoDB" id="3737at2759"/>